<dbReference type="InterPro" id="IPR036318">
    <property type="entry name" value="FAD-bd_PCMH-like_sf"/>
</dbReference>
<dbReference type="PROSITE" id="PS51318">
    <property type="entry name" value="TAT"/>
    <property type="match status" value="1"/>
</dbReference>
<accession>A0A3S3AH11</accession>
<evidence type="ECO:0000256" key="1">
    <source>
        <dbReference type="ARBA" id="ARBA00022630"/>
    </source>
</evidence>
<dbReference type="PROSITE" id="PS51387">
    <property type="entry name" value="FAD_PCMH"/>
    <property type="match status" value="1"/>
</dbReference>
<dbReference type="Gene3D" id="3.30.43.10">
    <property type="entry name" value="Uridine Diphospho-n-acetylenolpyruvylglucosamine Reductase, domain 2"/>
    <property type="match status" value="1"/>
</dbReference>
<gene>
    <name evidence="6" type="ORF">EGT67_18865</name>
</gene>
<dbReference type="InterPro" id="IPR016170">
    <property type="entry name" value="Cytok_DH_C_sf"/>
</dbReference>
<dbReference type="Gene3D" id="3.40.462.10">
    <property type="entry name" value="FAD-linked oxidases, C-terminal domain"/>
    <property type="match status" value="1"/>
</dbReference>
<proteinExistence type="predicted"/>
<feature type="region of interest" description="Disordered" evidence="4">
    <location>
        <begin position="333"/>
        <end position="356"/>
    </location>
</feature>
<evidence type="ECO:0000256" key="4">
    <source>
        <dbReference type="SAM" id="MobiDB-lite"/>
    </source>
</evidence>
<protein>
    <submittedName>
        <fullName evidence="6">FAD-binding protein</fullName>
    </submittedName>
</protein>
<keyword evidence="1" id="KW-0285">Flavoprotein</keyword>
<evidence type="ECO:0000259" key="5">
    <source>
        <dbReference type="PROSITE" id="PS51387"/>
    </source>
</evidence>
<dbReference type="InterPro" id="IPR016167">
    <property type="entry name" value="FAD-bd_PCMH_sub1"/>
</dbReference>
<keyword evidence="3" id="KW-0560">Oxidoreductase</keyword>
<dbReference type="PANTHER" id="PTHR43762">
    <property type="entry name" value="L-GULONOLACTONE OXIDASE"/>
    <property type="match status" value="1"/>
</dbReference>
<name>A0A3S3AH11_9NOCA</name>
<keyword evidence="2" id="KW-0274">FAD</keyword>
<dbReference type="Pfam" id="PF01565">
    <property type="entry name" value="FAD_binding_4"/>
    <property type="match status" value="1"/>
</dbReference>
<organism evidence="6 7">
    <name type="scientific">Prescottella agglutinans</name>
    <dbReference type="NCBI Taxonomy" id="1644129"/>
    <lineage>
        <taxon>Bacteria</taxon>
        <taxon>Bacillati</taxon>
        <taxon>Actinomycetota</taxon>
        <taxon>Actinomycetes</taxon>
        <taxon>Mycobacteriales</taxon>
        <taxon>Nocardiaceae</taxon>
        <taxon>Prescottella</taxon>
    </lineage>
</organism>
<dbReference type="InterPro" id="IPR016164">
    <property type="entry name" value="FAD-linked_Oxase-like_C"/>
</dbReference>
<dbReference type="Gene3D" id="1.10.45.10">
    <property type="entry name" value="Vanillyl-alcohol Oxidase, Chain A, domain 4"/>
    <property type="match status" value="1"/>
</dbReference>
<dbReference type="OrthoDB" id="1489106at2"/>
<dbReference type="EMBL" id="RKLP01000010">
    <property type="protein sequence ID" value="RVW07990.1"/>
    <property type="molecule type" value="Genomic_DNA"/>
</dbReference>
<dbReference type="InterPro" id="IPR016166">
    <property type="entry name" value="FAD-bd_PCMH"/>
</dbReference>
<dbReference type="InterPro" id="IPR016169">
    <property type="entry name" value="FAD-bd_PCMH_sub2"/>
</dbReference>
<evidence type="ECO:0000256" key="2">
    <source>
        <dbReference type="ARBA" id="ARBA00022827"/>
    </source>
</evidence>
<dbReference type="AlphaFoldDB" id="A0A3S3AH11"/>
<evidence type="ECO:0000256" key="3">
    <source>
        <dbReference type="ARBA" id="ARBA00023002"/>
    </source>
</evidence>
<dbReference type="SUPFAM" id="SSF56176">
    <property type="entry name" value="FAD-binding/transporter-associated domain-like"/>
    <property type="match status" value="1"/>
</dbReference>
<dbReference type="InterPro" id="IPR006094">
    <property type="entry name" value="Oxid_FAD_bind_N"/>
</dbReference>
<feature type="compositionally biased region" description="Low complexity" evidence="4">
    <location>
        <begin position="340"/>
        <end position="356"/>
    </location>
</feature>
<dbReference type="InterPro" id="IPR016171">
    <property type="entry name" value="Vanillyl_alc_oxidase_C-sub2"/>
</dbReference>
<dbReference type="GO" id="GO:0016899">
    <property type="term" value="F:oxidoreductase activity, acting on the CH-OH group of donors, oxygen as acceptor"/>
    <property type="evidence" value="ECO:0007669"/>
    <property type="project" value="InterPro"/>
</dbReference>
<dbReference type="RefSeq" id="WP_127917623.1">
    <property type="nucleotide sequence ID" value="NZ_RKLP01000010.1"/>
</dbReference>
<dbReference type="Gene3D" id="3.30.465.10">
    <property type="match status" value="1"/>
</dbReference>
<dbReference type="GO" id="GO:0071949">
    <property type="term" value="F:FAD binding"/>
    <property type="evidence" value="ECO:0007669"/>
    <property type="project" value="InterPro"/>
</dbReference>
<evidence type="ECO:0000313" key="7">
    <source>
        <dbReference type="Proteomes" id="UP000286208"/>
    </source>
</evidence>
<dbReference type="InterPro" id="IPR010031">
    <property type="entry name" value="FAD_lactone_oxidase-like"/>
</dbReference>
<dbReference type="Pfam" id="PF09129">
    <property type="entry name" value="Chol_subst-bind"/>
    <property type="match status" value="1"/>
</dbReference>
<feature type="domain" description="FAD-binding PCMH-type" evidence="5">
    <location>
        <begin position="86"/>
        <end position="278"/>
    </location>
</feature>
<dbReference type="PANTHER" id="PTHR43762:SF1">
    <property type="entry name" value="D-ARABINONO-1,4-LACTONE OXIDASE"/>
    <property type="match status" value="1"/>
</dbReference>
<evidence type="ECO:0000313" key="6">
    <source>
        <dbReference type="EMBL" id="RVW07990.1"/>
    </source>
</evidence>
<sequence>MTSIDEQPRLSRRGFLAAGAGALAAGAVVGGWTPAFAVPAGSLGSLGAGSSGSLGSLGSGAPLPPPPNFPEDISLFQQAYQNWSKEIMLDATWVCSPKTADDVVRLVNWAHENGYKIRPRGAMHGWTPLTVVNGSNVEKVILADTMTHLNSVSVNAGGSPATVTAGAGASIDAIVTELQKHNLGWANLPAPGVLSIAGALAVNAHGAALPAEGAETLPGHTYGSLSNLVTELTAVVWNGTTNKYELKTYRRNDPGILPLLTNLGRCFLTSVTMQAGPNFRLRCQSYTDIPWEELFAEKGASGRTFESFVAASGGAEAIWYPFTDKPWMKVWTVTPDKPEGNGSSGSSGSLGSLGSLAGKPAQSRAVDGPYNYVFSDNLPEALTDILGAMNAGNPAMAQQFGPQMYEITKLGLAATNSSDIWGWSKDVQFYIKPTTLRLTEGGGAVVTSRANIATVIHDFTQWFNGRIEHYRSLGQFPLNGPVEIRCCGLDKPEDVKVDSAGSPTIAATRPRPDHSDWDVAIWLNVLGVPGTPGMFEFYREMEQWMRGHYNNNAATFRPEWSKGWAFGPNPYTDDNIVRNGMRATYMEGVQNVHNWDTANARYNELDPHRIYSNEFMDKLLPPS</sequence>
<dbReference type="SUPFAM" id="SSF55103">
    <property type="entry name" value="FAD-linked oxidases, C-terminal domain"/>
    <property type="match status" value="1"/>
</dbReference>
<comment type="caution">
    <text evidence="6">The sequence shown here is derived from an EMBL/GenBank/DDBJ whole genome shotgun (WGS) entry which is preliminary data.</text>
</comment>
<dbReference type="Proteomes" id="UP000286208">
    <property type="component" value="Unassembled WGS sequence"/>
</dbReference>
<reference evidence="6 7" key="1">
    <citation type="submission" date="2018-11" db="EMBL/GenBank/DDBJ databases">
        <title>Rhodococcus spongicola sp. nov. and Rhodococcus xishaensis sp. nov. from marine sponges.</title>
        <authorList>
            <person name="Li L."/>
            <person name="Lin H.W."/>
        </authorList>
    </citation>
    <scope>NUCLEOTIDE SEQUENCE [LARGE SCALE GENOMIC DNA]</scope>
    <source>
        <strain evidence="6 7">CCTCC AB2014297</strain>
    </source>
</reference>
<keyword evidence="7" id="KW-1185">Reference proteome</keyword>
<dbReference type="InterPro" id="IPR015213">
    <property type="entry name" value="Cholesterol_OX_subst-bd"/>
</dbReference>
<dbReference type="InterPro" id="IPR006311">
    <property type="entry name" value="TAT_signal"/>
</dbReference>